<feature type="domain" description="RING-type" evidence="7">
    <location>
        <begin position="212"/>
        <end position="261"/>
    </location>
</feature>
<dbReference type="AlphaFoldDB" id="A0A8M1MUI3"/>
<gene>
    <name evidence="9" type="primary">LOC110581295</name>
</gene>
<accession>A0A8M1MUI3</accession>
<keyword evidence="6" id="KW-1133">Transmembrane helix</keyword>
<dbReference type="GO" id="GO:0005789">
    <property type="term" value="C:endoplasmic reticulum membrane"/>
    <property type="evidence" value="ECO:0007669"/>
    <property type="project" value="TreeGrafter"/>
</dbReference>
<dbReference type="SMART" id="SM00184">
    <property type="entry name" value="RING"/>
    <property type="match status" value="1"/>
</dbReference>
<feature type="transmembrane region" description="Helical" evidence="6">
    <location>
        <begin position="351"/>
        <end position="381"/>
    </location>
</feature>
<dbReference type="GO" id="GO:0070059">
    <property type="term" value="P:intrinsic apoptotic signaling pathway in response to endoplasmic reticulum stress"/>
    <property type="evidence" value="ECO:0007669"/>
    <property type="project" value="TreeGrafter"/>
</dbReference>
<keyword evidence="2 4" id="KW-0863">Zinc-finger</keyword>
<feature type="region of interest" description="Disordered" evidence="5">
    <location>
        <begin position="114"/>
        <end position="134"/>
    </location>
</feature>
<proteinExistence type="predicted"/>
<keyword evidence="6" id="KW-0472">Membrane</keyword>
<dbReference type="GO" id="GO:0008270">
    <property type="term" value="F:zinc ion binding"/>
    <property type="evidence" value="ECO:0007669"/>
    <property type="project" value="UniProtKB-KW"/>
</dbReference>
<dbReference type="PANTHER" id="PTHR22791">
    <property type="entry name" value="RING-TYPE DOMAIN-CONTAINING PROTEIN"/>
    <property type="match status" value="1"/>
</dbReference>
<dbReference type="Pfam" id="PF14634">
    <property type="entry name" value="zf-RING_5"/>
    <property type="match status" value="1"/>
</dbReference>
<dbReference type="GO" id="GO:0061630">
    <property type="term" value="F:ubiquitin protein ligase activity"/>
    <property type="evidence" value="ECO:0007669"/>
    <property type="project" value="TreeGrafter"/>
</dbReference>
<evidence type="ECO:0000313" key="9">
    <source>
        <dbReference type="RefSeq" id="XP_044776383.1"/>
    </source>
</evidence>
<evidence type="ECO:0000256" key="6">
    <source>
        <dbReference type="SAM" id="Phobius"/>
    </source>
</evidence>
<evidence type="ECO:0000256" key="5">
    <source>
        <dbReference type="SAM" id="MobiDB-lite"/>
    </source>
</evidence>
<keyword evidence="1" id="KW-0479">Metal-binding</keyword>
<evidence type="ECO:0000256" key="2">
    <source>
        <dbReference type="ARBA" id="ARBA00022771"/>
    </source>
</evidence>
<dbReference type="PROSITE" id="PS50089">
    <property type="entry name" value="ZF_RING_2"/>
    <property type="match status" value="1"/>
</dbReference>
<reference evidence="9" key="1">
    <citation type="submission" date="2025-08" db="UniProtKB">
        <authorList>
            <consortium name="RefSeq"/>
        </authorList>
    </citation>
    <scope>IDENTIFICATION</scope>
    <source>
        <tissue evidence="9">Blood</tissue>
    </source>
</reference>
<evidence type="ECO:0000256" key="1">
    <source>
        <dbReference type="ARBA" id="ARBA00022723"/>
    </source>
</evidence>
<name>A0A8M1MUI3_NEOSC</name>
<organism evidence="8 9">
    <name type="scientific">Neomonachus schauinslandi</name>
    <name type="common">Hawaiian monk seal</name>
    <name type="synonym">Monachus schauinslandi</name>
    <dbReference type="NCBI Taxonomy" id="29088"/>
    <lineage>
        <taxon>Eukaryota</taxon>
        <taxon>Metazoa</taxon>
        <taxon>Chordata</taxon>
        <taxon>Craniata</taxon>
        <taxon>Vertebrata</taxon>
        <taxon>Euteleostomi</taxon>
        <taxon>Mammalia</taxon>
        <taxon>Eutheria</taxon>
        <taxon>Laurasiatheria</taxon>
        <taxon>Carnivora</taxon>
        <taxon>Caniformia</taxon>
        <taxon>Pinnipedia</taxon>
        <taxon>Phocidae</taxon>
        <taxon>Monachinae</taxon>
        <taxon>Monachini</taxon>
        <taxon>Neomonachus</taxon>
    </lineage>
</organism>
<feature type="region of interest" description="Disordered" evidence="5">
    <location>
        <begin position="33"/>
        <end position="64"/>
    </location>
</feature>
<dbReference type="GO" id="GO:0051865">
    <property type="term" value="P:protein autoubiquitination"/>
    <property type="evidence" value="ECO:0007669"/>
    <property type="project" value="TreeGrafter"/>
</dbReference>
<dbReference type="KEGG" id="nsu:110581295"/>
<dbReference type="PANTHER" id="PTHR22791:SF23">
    <property type="entry name" value="RING-TYPE DOMAIN-CONTAINING PROTEIN"/>
    <property type="match status" value="1"/>
</dbReference>
<dbReference type="Gene3D" id="3.30.40.10">
    <property type="entry name" value="Zinc/RING finger domain, C3HC4 (zinc finger)"/>
    <property type="match status" value="1"/>
</dbReference>
<dbReference type="GeneID" id="110581295"/>
<protein>
    <submittedName>
        <fullName evidence="9">Uncharacterized protein LOC110581295</fullName>
    </submittedName>
</protein>
<keyword evidence="3" id="KW-0862">Zinc</keyword>
<dbReference type="GO" id="GO:0070585">
    <property type="term" value="P:protein localization to mitochondrion"/>
    <property type="evidence" value="ECO:0007669"/>
    <property type="project" value="TreeGrafter"/>
</dbReference>
<dbReference type="InterPro" id="IPR051435">
    <property type="entry name" value="RING_finger_E3_ubiq-ligases"/>
</dbReference>
<keyword evidence="6" id="KW-0812">Transmembrane</keyword>
<dbReference type="PROSITE" id="PS00518">
    <property type="entry name" value="ZF_RING_1"/>
    <property type="match status" value="1"/>
</dbReference>
<dbReference type="Proteomes" id="UP000248481">
    <property type="component" value="Chromosome 13"/>
</dbReference>
<dbReference type="InterPro" id="IPR017907">
    <property type="entry name" value="Znf_RING_CS"/>
</dbReference>
<evidence type="ECO:0000313" key="8">
    <source>
        <dbReference type="Proteomes" id="UP000248481"/>
    </source>
</evidence>
<dbReference type="GO" id="GO:0043161">
    <property type="term" value="P:proteasome-mediated ubiquitin-dependent protein catabolic process"/>
    <property type="evidence" value="ECO:0007669"/>
    <property type="project" value="TreeGrafter"/>
</dbReference>
<dbReference type="RefSeq" id="XP_044776383.1">
    <property type="nucleotide sequence ID" value="XM_044920448.1"/>
</dbReference>
<keyword evidence="8" id="KW-1185">Reference proteome</keyword>
<evidence type="ECO:0000256" key="4">
    <source>
        <dbReference type="PROSITE-ProRule" id="PRU00175"/>
    </source>
</evidence>
<dbReference type="GO" id="GO:0035519">
    <property type="term" value="P:protein K29-linked ubiquitination"/>
    <property type="evidence" value="ECO:0007669"/>
    <property type="project" value="TreeGrafter"/>
</dbReference>
<sequence>MGTAVHGGVRLAGLPTKLLPGVRPSVRRLRAQRRAVATSGPGQIRWRRHPWAQDPPGAGRSTGAQATVTFQGGARSWALGPGCGCFEVSARPCPSPEGHTDLHSHDHPVATLGTPPTHPDSCPRAPTHGPCDRSSGLTGLPSASPGLECLAPPLQVLAEEDLDSKVLRNSQGAGALDSEPLLGATATACPWAEQAREDGAGEQAGEWGEEECPICTEPYGPSEHRLVLLNCGHGLCMGCLHQLLGTAPSAGLGQVCCPLCRQKTPMLEWEICRLQEELLQADGPQGPRPPSPPAPPLRGPGPWASLEHRYQLRFLAGPVGGQGCLPFLPCPPCLGARLWALRERGPCTRRLALLGLLALELLGLLLIFAPLMLLGLLFMLLDRSGH</sequence>
<evidence type="ECO:0000259" key="7">
    <source>
        <dbReference type="PROSITE" id="PS50089"/>
    </source>
</evidence>
<dbReference type="SUPFAM" id="SSF57850">
    <property type="entry name" value="RING/U-box"/>
    <property type="match status" value="1"/>
</dbReference>
<dbReference type="InterPro" id="IPR001841">
    <property type="entry name" value="Znf_RING"/>
</dbReference>
<evidence type="ECO:0000256" key="3">
    <source>
        <dbReference type="ARBA" id="ARBA00022833"/>
    </source>
</evidence>
<dbReference type="GO" id="GO:0070534">
    <property type="term" value="P:protein K63-linked ubiquitination"/>
    <property type="evidence" value="ECO:0007669"/>
    <property type="project" value="TreeGrafter"/>
</dbReference>
<dbReference type="InterPro" id="IPR013083">
    <property type="entry name" value="Znf_RING/FYVE/PHD"/>
</dbReference>